<dbReference type="Proteomes" id="UP000009096">
    <property type="component" value="Chromosome 10"/>
</dbReference>
<reference evidence="2 3" key="1">
    <citation type="journal article" date="2010" name="Nature">
        <title>Comparative genomics reveals mobile pathogenicity chromosomes in Fusarium.</title>
        <authorList>
            <person name="Ma L.J."/>
            <person name="van der Does H.C."/>
            <person name="Borkovich K.A."/>
            <person name="Coleman J.J."/>
            <person name="Daboussi M.J."/>
            <person name="Di Pietro A."/>
            <person name="Dufresne M."/>
            <person name="Freitag M."/>
            <person name="Grabherr M."/>
            <person name="Henrissat B."/>
            <person name="Houterman P.M."/>
            <person name="Kang S."/>
            <person name="Shim W.B."/>
            <person name="Woloshuk C."/>
            <person name="Xie X."/>
            <person name="Xu J.R."/>
            <person name="Antoniw J."/>
            <person name="Baker S.E."/>
            <person name="Bluhm B.H."/>
            <person name="Breakspear A."/>
            <person name="Brown D.W."/>
            <person name="Butchko R.A."/>
            <person name="Chapman S."/>
            <person name="Coulson R."/>
            <person name="Coutinho P.M."/>
            <person name="Danchin E.G."/>
            <person name="Diener A."/>
            <person name="Gale L.R."/>
            <person name="Gardiner D.M."/>
            <person name="Goff S."/>
            <person name="Hammond-Kosack K.E."/>
            <person name="Hilburn K."/>
            <person name="Hua-Van A."/>
            <person name="Jonkers W."/>
            <person name="Kazan K."/>
            <person name="Kodira C.D."/>
            <person name="Koehrsen M."/>
            <person name="Kumar L."/>
            <person name="Lee Y.H."/>
            <person name="Li L."/>
            <person name="Manners J.M."/>
            <person name="Miranda-Saavedra D."/>
            <person name="Mukherjee M."/>
            <person name="Park G."/>
            <person name="Park J."/>
            <person name="Park S.Y."/>
            <person name="Proctor R.H."/>
            <person name="Regev A."/>
            <person name="Ruiz-Roldan M.C."/>
            <person name="Sain D."/>
            <person name="Sakthikumar S."/>
            <person name="Sykes S."/>
            <person name="Schwartz D.C."/>
            <person name="Turgeon B.G."/>
            <person name="Wapinski I."/>
            <person name="Yoder O."/>
            <person name="Young S."/>
            <person name="Zeng Q."/>
            <person name="Zhou S."/>
            <person name="Galagan J."/>
            <person name="Cuomo C.A."/>
            <person name="Kistler H.C."/>
            <person name="Rep M."/>
        </authorList>
    </citation>
    <scope>NUCLEOTIDE SEQUENCE [LARGE SCALE GENOMIC DNA]</scope>
    <source>
        <strain evidence="3">M3125 / FGSC 7600</strain>
    </source>
</reference>
<dbReference type="RefSeq" id="XP_018755324.1">
    <property type="nucleotide sequence ID" value="XM_018905646.1"/>
</dbReference>
<dbReference type="VEuPathDB" id="FungiDB:FVEG_16411"/>
<keyword evidence="3" id="KW-1185">Reference proteome</keyword>
<dbReference type="EMBL" id="DS022252">
    <property type="protein sequence ID" value="EWG49133.1"/>
    <property type="molecule type" value="Genomic_DNA"/>
</dbReference>
<organism evidence="2 3">
    <name type="scientific">Gibberella moniliformis (strain M3125 / FGSC 7600)</name>
    <name type="common">Maize ear and stalk rot fungus</name>
    <name type="synonym">Fusarium verticillioides</name>
    <dbReference type="NCBI Taxonomy" id="334819"/>
    <lineage>
        <taxon>Eukaryota</taxon>
        <taxon>Fungi</taxon>
        <taxon>Dikarya</taxon>
        <taxon>Ascomycota</taxon>
        <taxon>Pezizomycotina</taxon>
        <taxon>Sordariomycetes</taxon>
        <taxon>Hypocreomycetidae</taxon>
        <taxon>Hypocreales</taxon>
        <taxon>Nectriaceae</taxon>
        <taxon>Fusarium</taxon>
        <taxon>Fusarium fujikuroi species complex</taxon>
    </lineage>
</organism>
<proteinExistence type="predicted"/>
<protein>
    <submittedName>
        <fullName evidence="2">Uncharacterized protein</fullName>
    </submittedName>
</protein>
<accession>W7MCA6</accession>
<sequence length="76" mass="8793">MPGQMQQQSSGRSMTSSSYDTIRINAKDVSPQKLLAVLERSLPRNKFSVEMQQDIYTIRWDRDSFRPIGKEMKGIQ</sequence>
<feature type="region of interest" description="Disordered" evidence="1">
    <location>
        <begin position="1"/>
        <end position="21"/>
    </location>
</feature>
<name>W7MCA6_GIBM7</name>
<dbReference type="GeneID" id="30073287"/>
<feature type="compositionally biased region" description="Low complexity" evidence="1">
    <location>
        <begin position="1"/>
        <end position="18"/>
    </location>
</feature>
<dbReference type="EMBL" id="CM000587">
    <property type="protein sequence ID" value="EWG49133.1"/>
    <property type="molecule type" value="Genomic_DNA"/>
</dbReference>
<evidence type="ECO:0000256" key="1">
    <source>
        <dbReference type="SAM" id="MobiDB-lite"/>
    </source>
</evidence>
<gene>
    <name evidence="2" type="ORF">FVEG_16411</name>
</gene>
<evidence type="ECO:0000313" key="3">
    <source>
        <dbReference type="Proteomes" id="UP000009096"/>
    </source>
</evidence>
<dbReference type="KEGG" id="fvr:FVEG_16411"/>
<evidence type="ECO:0000313" key="2">
    <source>
        <dbReference type="EMBL" id="EWG49133.1"/>
    </source>
</evidence>
<dbReference type="AlphaFoldDB" id="W7MCA6"/>
<dbReference type="OrthoDB" id="5088002at2759"/>